<dbReference type="InterPro" id="IPR050476">
    <property type="entry name" value="Insect_CytP450_Detox"/>
</dbReference>
<dbReference type="GO" id="GO:0004497">
    <property type="term" value="F:monooxygenase activity"/>
    <property type="evidence" value="ECO:0007669"/>
    <property type="project" value="UniProtKB-KW"/>
</dbReference>
<keyword evidence="4" id="KW-0479">Metal-binding</keyword>
<evidence type="ECO:0000313" key="8">
    <source>
        <dbReference type="EMBL" id="CAF4698969.1"/>
    </source>
</evidence>
<evidence type="ECO:0000313" key="9">
    <source>
        <dbReference type="Proteomes" id="UP000663848"/>
    </source>
</evidence>
<comment type="similarity">
    <text evidence="2">Belongs to the cytochrome P450 family.</text>
</comment>
<dbReference type="InterPro" id="IPR001128">
    <property type="entry name" value="Cyt_P450"/>
</dbReference>
<keyword evidence="6" id="KW-0408">Iron</keyword>
<comment type="caution">
    <text evidence="8">The sequence shown here is derived from an EMBL/GenBank/DDBJ whole genome shotgun (WGS) entry which is preliminary data.</text>
</comment>
<evidence type="ECO:0000256" key="2">
    <source>
        <dbReference type="ARBA" id="ARBA00010617"/>
    </source>
</evidence>
<reference evidence="8" key="1">
    <citation type="submission" date="2021-02" db="EMBL/GenBank/DDBJ databases">
        <authorList>
            <person name="Nowell W R."/>
        </authorList>
    </citation>
    <scope>NUCLEOTIDE SEQUENCE</scope>
</reference>
<dbReference type="GO" id="GO:0005506">
    <property type="term" value="F:iron ion binding"/>
    <property type="evidence" value="ECO:0007669"/>
    <property type="project" value="InterPro"/>
</dbReference>
<sequence>MQNNSNEPYLVQSQRILGSEYSFVIADYETTSTALAYTSHVLVTHPNEHLKLQEHIGSRFNPDTDNEVSSYETISKMEYLDMFIGEALRIYPIAPVAINRQSTKDFHISHNENVLAVVGNVGIVKNSWWDLYGCLVGEKILN</sequence>
<proteinExistence type="inferred from homology"/>
<dbReference type="GO" id="GO:0016705">
    <property type="term" value="F:oxidoreductase activity, acting on paired donors, with incorporation or reduction of molecular oxygen"/>
    <property type="evidence" value="ECO:0007669"/>
    <property type="project" value="InterPro"/>
</dbReference>
<protein>
    <recommendedName>
        <fullName evidence="10">Cytochrome P450</fullName>
    </recommendedName>
</protein>
<dbReference type="Pfam" id="PF00067">
    <property type="entry name" value="p450"/>
    <property type="match status" value="1"/>
</dbReference>
<accession>A0A821ICR7</accession>
<keyword evidence="5" id="KW-0560">Oxidoreductase</keyword>
<comment type="cofactor">
    <cofactor evidence="1">
        <name>heme</name>
        <dbReference type="ChEBI" id="CHEBI:30413"/>
    </cofactor>
</comment>
<gene>
    <name evidence="8" type="ORF">QYT958_LOCUS17659</name>
</gene>
<evidence type="ECO:0000256" key="3">
    <source>
        <dbReference type="ARBA" id="ARBA00022617"/>
    </source>
</evidence>
<evidence type="ECO:0000256" key="5">
    <source>
        <dbReference type="ARBA" id="ARBA00023002"/>
    </source>
</evidence>
<dbReference type="SUPFAM" id="SSF48264">
    <property type="entry name" value="Cytochrome P450"/>
    <property type="match status" value="1"/>
</dbReference>
<dbReference type="Gene3D" id="1.10.630.10">
    <property type="entry name" value="Cytochrome P450"/>
    <property type="match status" value="1"/>
</dbReference>
<dbReference type="EMBL" id="CAJOBR010002698">
    <property type="protein sequence ID" value="CAF4698969.1"/>
    <property type="molecule type" value="Genomic_DNA"/>
</dbReference>
<evidence type="ECO:0000256" key="7">
    <source>
        <dbReference type="ARBA" id="ARBA00023033"/>
    </source>
</evidence>
<dbReference type="PANTHER" id="PTHR24292">
    <property type="entry name" value="CYTOCHROME P450"/>
    <property type="match status" value="1"/>
</dbReference>
<evidence type="ECO:0000256" key="4">
    <source>
        <dbReference type="ARBA" id="ARBA00022723"/>
    </source>
</evidence>
<evidence type="ECO:0000256" key="6">
    <source>
        <dbReference type="ARBA" id="ARBA00023004"/>
    </source>
</evidence>
<dbReference type="Proteomes" id="UP000663848">
    <property type="component" value="Unassembled WGS sequence"/>
</dbReference>
<dbReference type="GO" id="GO:0020037">
    <property type="term" value="F:heme binding"/>
    <property type="evidence" value="ECO:0007669"/>
    <property type="project" value="InterPro"/>
</dbReference>
<evidence type="ECO:0008006" key="10">
    <source>
        <dbReference type="Google" id="ProtNLM"/>
    </source>
</evidence>
<keyword evidence="7" id="KW-0503">Monooxygenase</keyword>
<keyword evidence="3" id="KW-0349">Heme</keyword>
<evidence type="ECO:0000256" key="1">
    <source>
        <dbReference type="ARBA" id="ARBA00001971"/>
    </source>
</evidence>
<dbReference type="AlphaFoldDB" id="A0A821ICR7"/>
<dbReference type="InterPro" id="IPR036396">
    <property type="entry name" value="Cyt_P450_sf"/>
</dbReference>
<dbReference type="PANTHER" id="PTHR24292:SF54">
    <property type="entry name" value="CYP9F3-RELATED"/>
    <property type="match status" value="1"/>
</dbReference>
<name>A0A821ICR7_9BILA</name>
<organism evidence="8 9">
    <name type="scientific">Rotaria socialis</name>
    <dbReference type="NCBI Taxonomy" id="392032"/>
    <lineage>
        <taxon>Eukaryota</taxon>
        <taxon>Metazoa</taxon>
        <taxon>Spiralia</taxon>
        <taxon>Gnathifera</taxon>
        <taxon>Rotifera</taxon>
        <taxon>Eurotatoria</taxon>
        <taxon>Bdelloidea</taxon>
        <taxon>Philodinida</taxon>
        <taxon>Philodinidae</taxon>
        <taxon>Rotaria</taxon>
    </lineage>
</organism>